<gene>
    <name evidence="3" type="ORF">RDV89_17960</name>
</gene>
<feature type="chain" id="PRO_5046157922" evidence="2">
    <location>
        <begin position="23"/>
        <end position="409"/>
    </location>
</feature>
<reference evidence="3 4" key="1">
    <citation type="submission" date="2023-08" db="EMBL/GenBank/DDBJ databases">
        <title>Nocardioides seae sp. nov., a bacterium isolated from a soil.</title>
        <authorList>
            <person name="Wang X."/>
        </authorList>
    </citation>
    <scope>NUCLEOTIDE SEQUENCE [LARGE SCALE GENOMIC DNA]</scope>
    <source>
        <strain evidence="3 4">YZH12</strain>
    </source>
</reference>
<evidence type="ECO:0000256" key="2">
    <source>
        <dbReference type="SAM" id="SignalP"/>
    </source>
</evidence>
<dbReference type="SUPFAM" id="SSF50969">
    <property type="entry name" value="YVTN repeat-like/Quinoprotein amine dehydrogenase"/>
    <property type="match status" value="1"/>
</dbReference>
<keyword evidence="2" id="KW-0732">Signal</keyword>
<feature type="signal peptide" evidence="2">
    <location>
        <begin position="1"/>
        <end position="22"/>
    </location>
</feature>
<proteinExistence type="predicted"/>
<keyword evidence="4" id="KW-1185">Reference proteome</keyword>
<name>A0ABU3Q0T9_9ACTN</name>
<dbReference type="RefSeq" id="WP_315735287.1">
    <property type="nucleotide sequence ID" value="NZ_JAVYII010000009.1"/>
</dbReference>
<dbReference type="EMBL" id="JAVYII010000009">
    <property type="protein sequence ID" value="MDT9594979.1"/>
    <property type="molecule type" value="Genomic_DNA"/>
</dbReference>
<dbReference type="InterPro" id="IPR015943">
    <property type="entry name" value="WD40/YVTN_repeat-like_dom_sf"/>
</dbReference>
<feature type="compositionally biased region" description="Low complexity" evidence="1">
    <location>
        <begin position="30"/>
        <end position="39"/>
    </location>
</feature>
<evidence type="ECO:0000256" key="1">
    <source>
        <dbReference type="SAM" id="MobiDB-lite"/>
    </source>
</evidence>
<feature type="region of interest" description="Disordered" evidence="1">
    <location>
        <begin position="27"/>
        <end position="47"/>
    </location>
</feature>
<dbReference type="Proteomes" id="UP001268542">
    <property type="component" value="Unassembled WGS sequence"/>
</dbReference>
<comment type="caution">
    <text evidence="3">The sequence shown here is derived from an EMBL/GenBank/DDBJ whole genome shotgun (WGS) entry which is preliminary data.</text>
</comment>
<evidence type="ECO:0000313" key="4">
    <source>
        <dbReference type="Proteomes" id="UP001268542"/>
    </source>
</evidence>
<evidence type="ECO:0000313" key="3">
    <source>
        <dbReference type="EMBL" id="MDT9594979.1"/>
    </source>
</evidence>
<dbReference type="Gene3D" id="2.130.10.10">
    <property type="entry name" value="YVTN repeat-like/Quinoprotein amine dehydrogenase"/>
    <property type="match status" value="1"/>
</dbReference>
<accession>A0ABU3Q0T9</accession>
<dbReference type="InterPro" id="IPR011044">
    <property type="entry name" value="Quino_amine_DH_bsu"/>
</dbReference>
<organism evidence="3 4">
    <name type="scientific">Nocardioides imazamoxiresistens</name>
    <dbReference type="NCBI Taxonomy" id="3231893"/>
    <lineage>
        <taxon>Bacteria</taxon>
        <taxon>Bacillati</taxon>
        <taxon>Actinomycetota</taxon>
        <taxon>Actinomycetes</taxon>
        <taxon>Propionibacteriales</taxon>
        <taxon>Nocardioidaceae</taxon>
        <taxon>Nocardioides</taxon>
    </lineage>
</organism>
<protein>
    <submittedName>
        <fullName evidence="3">ABC transporter</fullName>
    </submittedName>
</protein>
<sequence length="409" mass="42325">MRSRIPSLAVVSVLALTLAACSSEPEEAQDAAASDASDTGGDGHGAVAGAAEVSEPQLGLTTIAPSGAVSHLDLLDESVTDLGEIGAPTAMTTDGRYLFAQTDAGVEIVDSGRWTWDHVDHFHYYRADPQLLGAVEGGGTATVATTNLSTTGGTGLFFPESGEAVLLDTEQLSKGEIDERFRLDVGAHAGLVVPVGSFALVTTGDGEVDAYTSDGEPTGLTEACVDPAGTITTRVGAVLGCADGALLAHVQDEELVVERVPYPDGTTAPAASDLDNREGRPTVAALAGEEGIWLLDTRERSWTLLPAPEPLVSVTAVDDAEQHLLALTADGRVLVMDGEDGAVLAETDPLVATSVAGGRAPALLADQQRAYLSGPVERRLFEIDFADGARVARTFETFDEPAFTAETGR</sequence>
<dbReference type="PROSITE" id="PS51257">
    <property type="entry name" value="PROKAR_LIPOPROTEIN"/>
    <property type="match status" value="1"/>
</dbReference>